<dbReference type="Gene3D" id="3.10.150.10">
    <property type="entry name" value="DNA Polymerase III, subunit A, domain 2"/>
    <property type="match status" value="1"/>
</dbReference>
<reference evidence="1" key="1">
    <citation type="submission" date="2020-03" db="EMBL/GenBank/DDBJ databases">
        <title>Solimonas marina sp. nov., isolated from deep seawater of the Pacific Ocean.</title>
        <authorList>
            <person name="Liu X."/>
            <person name="Lai Q."/>
            <person name="Sun F."/>
            <person name="Gai Y."/>
            <person name="Li G."/>
            <person name="Shao Z."/>
        </authorList>
    </citation>
    <scope>NUCLEOTIDE SEQUENCE</scope>
    <source>
        <strain evidence="1">C16B3</strain>
    </source>
</reference>
<keyword evidence="2" id="KW-1185">Reference proteome</keyword>
<evidence type="ECO:0000313" key="2">
    <source>
        <dbReference type="Proteomes" id="UP000653472"/>
    </source>
</evidence>
<dbReference type="InterPro" id="IPR046938">
    <property type="entry name" value="DNA_clamp_sf"/>
</dbReference>
<dbReference type="Proteomes" id="UP000653472">
    <property type="component" value="Unassembled WGS sequence"/>
</dbReference>
<dbReference type="RefSeq" id="WP_168146797.1">
    <property type="nucleotide sequence ID" value="NZ_JAAVXB010000002.1"/>
</dbReference>
<accession>A0A969W7S2</accession>
<evidence type="ECO:0008006" key="3">
    <source>
        <dbReference type="Google" id="ProtNLM"/>
    </source>
</evidence>
<dbReference type="SUPFAM" id="SSF55979">
    <property type="entry name" value="DNA clamp"/>
    <property type="match status" value="1"/>
</dbReference>
<gene>
    <name evidence="1" type="ORF">G7Y82_04355</name>
</gene>
<evidence type="ECO:0000313" key="1">
    <source>
        <dbReference type="EMBL" id="NKF21538.1"/>
    </source>
</evidence>
<dbReference type="EMBL" id="JAAVXB010000002">
    <property type="protein sequence ID" value="NKF21538.1"/>
    <property type="molecule type" value="Genomic_DNA"/>
</dbReference>
<sequence>MGKDTSGEIANIDLDLFRRVSMVRARGDVRYYLNAVLVQPHQDGVLAVASDGHRLLVGLDRRGMCARPIIVDLSADAAKGAKQGERLSFVESTVGPTFVQAIRRRPDEIVDKRFGVRNAGDVIDGRLAKLVEGKFPNWVSIITPRKLGKASGFVVNPVYMREMMRAMQFSRFSGVEVLMTDAGANGPIFFIPARANADMELVGIVMPMLFDRSPDLPSWIGNTVAAGHEKPAKQPADQPAGEVTA</sequence>
<dbReference type="AlphaFoldDB" id="A0A969W7S2"/>
<proteinExistence type="predicted"/>
<name>A0A969W7S2_9GAMM</name>
<organism evidence="1 2">
    <name type="scientific">Solimonas marina</name>
    <dbReference type="NCBI Taxonomy" id="2714601"/>
    <lineage>
        <taxon>Bacteria</taxon>
        <taxon>Pseudomonadati</taxon>
        <taxon>Pseudomonadota</taxon>
        <taxon>Gammaproteobacteria</taxon>
        <taxon>Nevskiales</taxon>
        <taxon>Nevskiaceae</taxon>
        <taxon>Solimonas</taxon>
    </lineage>
</organism>
<comment type="caution">
    <text evidence="1">The sequence shown here is derived from an EMBL/GenBank/DDBJ whole genome shotgun (WGS) entry which is preliminary data.</text>
</comment>
<protein>
    <recommendedName>
        <fullName evidence="3">DNA polymerase III beta sliding clamp central domain-containing protein</fullName>
    </recommendedName>
</protein>